<sequence>MAVDSFYGSSFDLRNSISDLGVDFELTFDDLWSPSENESFFVSVDKTSIATKRKKEIEEEDRWMSSNKYRRIDEDGDEEKRKARLVRNRESALLSRQRKKHYVEELEDKVKSLQSVITDLNTKVSYFMSENVTLRQTVGPAGKGMCWPPFVPVTYPPWMMPFPAYQVVPLLPIPRLKPQRSVAKVKKSEAKTKKVASVSVLGLVFCLFLFGALVPFVVRGRVLDVSVNSSSSSRGYDSELLVASLFVPRNEKLVKLDGNLIIHPVSTSKEDKLNSTAANGEMKQWFSEGVAGPMFSSEMCTEVFQFDVSSTSGSIRPASQQPKNNRRNLTKDQNSTNKENFSRTKPFSSTVVTMLTDPREEGGDGGTQSLSRVFIVVLVDGMKYVTYSCVLPHLVTT</sequence>
<feature type="compositionally biased region" description="Polar residues" evidence="8">
    <location>
        <begin position="312"/>
        <end position="323"/>
    </location>
</feature>
<keyword evidence="9" id="KW-0472">Membrane</keyword>
<dbReference type="PROSITE" id="PS50217">
    <property type="entry name" value="BZIP"/>
    <property type="match status" value="1"/>
</dbReference>
<proteinExistence type="inferred from homology"/>
<evidence type="ECO:0000256" key="9">
    <source>
        <dbReference type="SAM" id="Phobius"/>
    </source>
</evidence>
<evidence type="ECO:0000256" key="4">
    <source>
        <dbReference type="ARBA" id="ARBA00023015"/>
    </source>
</evidence>
<keyword evidence="11" id="KW-1185">Reference proteome</keyword>
<evidence type="ECO:0000256" key="6">
    <source>
        <dbReference type="ARBA" id="ARBA00023163"/>
    </source>
</evidence>
<keyword evidence="9" id="KW-0812">Transmembrane</keyword>
<dbReference type="RefSeq" id="XP_018459889.1">
    <property type="nucleotide sequence ID" value="XM_018604387.2"/>
</dbReference>
<feature type="compositionally biased region" description="Polar residues" evidence="8">
    <location>
        <begin position="331"/>
        <end position="350"/>
    </location>
</feature>
<dbReference type="KEGG" id="rsz:108830813"/>
<dbReference type="OrthoDB" id="295274at2759"/>
<evidence type="ECO:0000256" key="2">
    <source>
        <dbReference type="ARBA" id="ARBA00004389"/>
    </source>
</evidence>
<dbReference type="AlphaFoldDB" id="A0A6J0LJN4"/>
<evidence type="ECO:0000256" key="1">
    <source>
        <dbReference type="ARBA" id="ARBA00004123"/>
    </source>
</evidence>
<dbReference type="PANTHER" id="PTHR47416:SF11">
    <property type="entry name" value="BZIP DOMAIN-CONTAINING PROTEIN"/>
    <property type="match status" value="1"/>
</dbReference>
<organism evidence="11 12">
    <name type="scientific">Raphanus sativus</name>
    <name type="common">Radish</name>
    <name type="synonym">Raphanus raphanistrum var. sativus</name>
    <dbReference type="NCBI Taxonomy" id="3726"/>
    <lineage>
        <taxon>Eukaryota</taxon>
        <taxon>Viridiplantae</taxon>
        <taxon>Streptophyta</taxon>
        <taxon>Embryophyta</taxon>
        <taxon>Tracheophyta</taxon>
        <taxon>Spermatophyta</taxon>
        <taxon>Magnoliopsida</taxon>
        <taxon>eudicotyledons</taxon>
        <taxon>Gunneridae</taxon>
        <taxon>Pentapetalae</taxon>
        <taxon>rosids</taxon>
        <taxon>malvids</taxon>
        <taxon>Brassicales</taxon>
        <taxon>Brassicaceae</taxon>
        <taxon>Brassiceae</taxon>
        <taxon>Raphanus</taxon>
    </lineage>
</organism>
<feature type="domain" description="BZIP" evidence="10">
    <location>
        <begin position="78"/>
        <end position="136"/>
    </location>
</feature>
<dbReference type="Pfam" id="PF00170">
    <property type="entry name" value="bZIP_1"/>
    <property type="match status" value="1"/>
</dbReference>
<dbReference type="GO" id="GO:0005789">
    <property type="term" value="C:endoplasmic reticulum membrane"/>
    <property type="evidence" value="ECO:0007669"/>
    <property type="project" value="UniProtKB-SubCell"/>
</dbReference>
<evidence type="ECO:0000256" key="8">
    <source>
        <dbReference type="SAM" id="MobiDB-lite"/>
    </source>
</evidence>
<evidence type="ECO:0000259" key="10">
    <source>
        <dbReference type="PROSITE" id="PS50217"/>
    </source>
</evidence>
<reference evidence="11" key="1">
    <citation type="journal article" date="2019" name="Database">
        <title>The radish genome database (RadishGD): an integrated information resource for radish genomics.</title>
        <authorList>
            <person name="Yu H.J."/>
            <person name="Baek S."/>
            <person name="Lee Y.J."/>
            <person name="Cho A."/>
            <person name="Mun J.H."/>
        </authorList>
    </citation>
    <scope>NUCLEOTIDE SEQUENCE [LARGE SCALE GENOMIC DNA]</scope>
    <source>
        <strain evidence="11">cv. WK10039</strain>
    </source>
</reference>
<dbReference type="GeneID" id="108830813"/>
<feature type="transmembrane region" description="Helical" evidence="9">
    <location>
        <begin position="195"/>
        <end position="218"/>
    </location>
</feature>
<dbReference type="InterPro" id="IPR046347">
    <property type="entry name" value="bZIP_sf"/>
</dbReference>
<comment type="subcellular location">
    <subcellularLocation>
        <location evidence="2">Endoplasmic reticulum membrane</location>
        <topology evidence="2">Single-pass membrane protein</topology>
    </subcellularLocation>
    <subcellularLocation>
        <location evidence="1">Nucleus</location>
    </subcellularLocation>
</comment>
<accession>A0A6J0LJN4</accession>
<reference evidence="12" key="2">
    <citation type="submission" date="2025-08" db="UniProtKB">
        <authorList>
            <consortium name="RefSeq"/>
        </authorList>
    </citation>
    <scope>IDENTIFICATION</scope>
    <source>
        <tissue evidence="12">Leaf</tissue>
    </source>
</reference>
<name>A0A6J0LJN4_RAPSA</name>
<dbReference type="PANTHER" id="PTHR47416">
    <property type="entry name" value="BASIC-LEUCINE ZIPPER TRANSCRIPTION FACTOR F-RELATED"/>
    <property type="match status" value="1"/>
</dbReference>
<keyword evidence="4" id="KW-0805">Transcription regulation</keyword>
<keyword evidence="9" id="KW-1133">Transmembrane helix</keyword>
<evidence type="ECO:0000313" key="12">
    <source>
        <dbReference type="RefSeq" id="XP_018459889.1"/>
    </source>
</evidence>
<keyword evidence="7" id="KW-0539">Nucleus</keyword>
<evidence type="ECO:0000256" key="5">
    <source>
        <dbReference type="ARBA" id="ARBA00023125"/>
    </source>
</evidence>
<dbReference type="SMART" id="SM00338">
    <property type="entry name" value="BRLZ"/>
    <property type="match status" value="1"/>
</dbReference>
<dbReference type="GO" id="GO:0005634">
    <property type="term" value="C:nucleus"/>
    <property type="evidence" value="ECO:0007669"/>
    <property type="project" value="UniProtKB-SubCell"/>
</dbReference>
<dbReference type="SUPFAM" id="SSF57959">
    <property type="entry name" value="Leucine zipper domain"/>
    <property type="match status" value="1"/>
</dbReference>
<dbReference type="GO" id="GO:0003677">
    <property type="term" value="F:DNA binding"/>
    <property type="evidence" value="ECO:0007669"/>
    <property type="project" value="UniProtKB-KW"/>
</dbReference>
<evidence type="ECO:0000256" key="3">
    <source>
        <dbReference type="ARBA" id="ARBA00007163"/>
    </source>
</evidence>
<feature type="region of interest" description="Disordered" evidence="8">
    <location>
        <begin position="312"/>
        <end position="350"/>
    </location>
</feature>
<protein>
    <submittedName>
        <fullName evidence="12">BZIP transcription factor 17</fullName>
    </submittedName>
</protein>
<dbReference type="Gene3D" id="1.20.5.170">
    <property type="match status" value="1"/>
</dbReference>
<keyword evidence="5" id="KW-0238">DNA-binding</keyword>
<dbReference type="GO" id="GO:0003700">
    <property type="term" value="F:DNA-binding transcription factor activity"/>
    <property type="evidence" value="ECO:0007669"/>
    <property type="project" value="InterPro"/>
</dbReference>
<gene>
    <name evidence="12" type="primary">LOC108830813</name>
</gene>
<dbReference type="Proteomes" id="UP000504610">
    <property type="component" value="Chromosome 4"/>
</dbReference>
<dbReference type="InterPro" id="IPR004827">
    <property type="entry name" value="bZIP"/>
</dbReference>
<evidence type="ECO:0000256" key="7">
    <source>
        <dbReference type="ARBA" id="ARBA00023242"/>
    </source>
</evidence>
<dbReference type="CDD" id="cd14704">
    <property type="entry name" value="bZIP_HY5-like"/>
    <property type="match status" value="1"/>
</dbReference>
<keyword evidence="6" id="KW-0804">Transcription</keyword>
<evidence type="ECO:0000313" key="11">
    <source>
        <dbReference type="Proteomes" id="UP000504610"/>
    </source>
</evidence>
<comment type="similarity">
    <text evidence="3">Belongs to the bZIP family.</text>
</comment>